<feature type="compositionally biased region" description="Low complexity" evidence="1">
    <location>
        <begin position="18"/>
        <end position="70"/>
    </location>
</feature>
<dbReference type="InterPro" id="IPR003165">
    <property type="entry name" value="Piwi"/>
</dbReference>
<dbReference type="PANTHER" id="PTHR22891">
    <property type="entry name" value="EUKARYOTIC TRANSLATION INITIATION FACTOR 2C"/>
    <property type="match status" value="1"/>
</dbReference>
<dbReference type="GeneID" id="106745940"/>
<dbReference type="InterPro" id="IPR032474">
    <property type="entry name" value="Argonaute_N"/>
</dbReference>
<dbReference type="GO" id="GO:0034587">
    <property type="term" value="P:piRNA processing"/>
    <property type="evidence" value="ECO:0007669"/>
    <property type="project" value="UniProtKB-ARBA"/>
</dbReference>
<dbReference type="Pfam" id="PF02170">
    <property type="entry name" value="PAZ"/>
    <property type="match status" value="1"/>
</dbReference>
<evidence type="ECO:0000313" key="5">
    <source>
        <dbReference type="RefSeq" id="XP_014477470.1"/>
    </source>
</evidence>
<sequence length="1176" mass="134329">MPRKGKKKHRVQQEEDTSTSAPSTSEQQSPSQQQQKQPQQSSQQQQKQPQQSSQQQCLPQPVQQQASQPQAWGPRPQQPFPQHQASQPPAWGGSLMHAQQPFPQHQASQPQVWVPRPQPFPRSSSPQVPQQQWAQQPQQLVQQVQRQPVQQVPQQPVQQVPQTPQQGAWRSQQPVQQVPQTPQQGAWRSQQPVQQVPQTSQQGAWHPQQLVQQIPQQPVPQTPQQGAWRSQQLVQQVPQQYVPQAPQQPVQQVPQQHILQAPQQVARRQEQPVQQVPQQAPTSRPSTSSQQVSGAQQQFERGDASVTRKATSPSSTSSGQLSKVSVPKYKFKSEKDLNIPRRKDPKKAGTVGQRIRVWTNMFEIVFHKNFVDEAVHYDVKVVAIDKLPRGKEGSEPKKRDIKNKTLLREIFERCRSLHFPERYPAYDGMANAFAARDLPFGDSFFSEVEIFDKDRDENRSYEVAINKAGKIDLSWLKYIKPGLDEAIINQTSIQVLDVILRHAPASRLISVGKSLFPPVENKRLEALGKGLDLHVGGFTSAIIGWKPYLNVDVIHKAFATNQTILKLLCQLCGLREESELDEKTVMYYERDICKFLNGLKVNYALPGQPSTKRTFRVNGLGPNSINHKFDVKGKMCSTQEYFASLKNYRINWPTLPCLWVGKRDGKTYLPLELCQVVPGQPINRKLEEEQCTKMIRFAATGTEIRKEKIMTAFNGINVNRSPVTQCEFPVRVNPTMKEVEARILPPPTLQYDSRMQPMKPIRGTWRATKFSTPARLDDATWTIVNICPQPVDNKLPDFVKELTDQASKFGMVIGKPKLPYLKIRGQPREIEQLFTREKDMKLIIVILPNHTDSVYGKVKQISELRVGVLTQCIKVKNIIRPNLSTIQNILLKINSKLNGINHTFAPMGMPECLRNTHYMLIGADVSHPSPDAKNIPSVAAVAASHDETTFKYNVTIRLQQAKQEEIADLKEIMLKHIVFYVKEMRKIPKKIIFYRDGVSEGQIAMVLDKEIRCIKEACREYARVKPEFKPELTFVIVQKRHHIRLFPTRKEDSDDKNYNVKAGTIVDTEITHPNHIDFYLVSHASIQGTARPTKYRCICNESNFSEDQLEELTYHLCHMYARCTRSVSYPAPTYYAHLAAYRGRMWIQGDSYTDSDFQDKNKCKLEPKLICPMSFI</sequence>
<dbReference type="CTD" id="27161"/>
<dbReference type="AlphaFoldDB" id="A0A6P3XGC7"/>
<gene>
    <name evidence="5" type="primary">LOC106745940</name>
</gene>
<feature type="compositionally biased region" description="Polar residues" evidence="1">
    <location>
        <begin position="282"/>
        <end position="299"/>
    </location>
</feature>
<dbReference type="Pfam" id="PF16488">
    <property type="entry name" value="ArgoL2"/>
    <property type="match status" value="1"/>
</dbReference>
<feature type="compositionally biased region" description="Polar residues" evidence="1">
    <location>
        <begin position="101"/>
        <end position="111"/>
    </location>
</feature>
<dbReference type="InterPro" id="IPR036085">
    <property type="entry name" value="PAZ_dom_sf"/>
</dbReference>
<evidence type="ECO:0000259" key="3">
    <source>
        <dbReference type="PROSITE" id="PS50822"/>
    </source>
</evidence>
<dbReference type="Pfam" id="PF16486">
    <property type="entry name" value="ArgoN"/>
    <property type="match status" value="1"/>
</dbReference>
<organism evidence="4 5">
    <name type="scientific">Dinoponera quadriceps</name>
    <name type="common">South American ant</name>
    <dbReference type="NCBI Taxonomy" id="609295"/>
    <lineage>
        <taxon>Eukaryota</taxon>
        <taxon>Metazoa</taxon>
        <taxon>Ecdysozoa</taxon>
        <taxon>Arthropoda</taxon>
        <taxon>Hexapoda</taxon>
        <taxon>Insecta</taxon>
        <taxon>Pterygota</taxon>
        <taxon>Neoptera</taxon>
        <taxon>Endopterygota</taxon>
        <taxon>Hymenoptera</taxon>
        <taxon>Apocrita</taxon>
        <taxon>Aculeata</taxon>
        <taxon>Formicoidea</taxon>
        <taxon>Formicidae</taxon>
        <taxon>Ponerinae</taxon>
        <taxon>Ponerini</taxon>
        <taxon>Dinoponera</taxon>
    </lineage>
</organism>
<evidence type="ECO:0000259" key="2">
    <source>
        <dbReference type="PROSITE" id="PS50821"/>
    </source>
</evidence>
<dbReference type="PROSITE" id="PS50821">
    <property type="entry name" value="PAZ"/>
    <property type="match status" value="1"/>
</dbReference>
<feature type="domain" description="Piwi" evidence="3">
    <location>
        <begin position="842"/>
        <end position="1148"/>
    </location>
</feature>
<dbReference type="PROSITE" id="PS50822">
    <property type="entry name" value="PIWI"/>
    <property type="match status" value="1"/>
</dbReference>
<evidence type="ECO:0000313" key="4">
    <source>
        <dbReference type="Proteomes" id="UP000515204"/>
    </source>
</evidence>
<reference evidence="5" key="1">
    <citation type="submission" date="2025-08" db="UniProtKB">
        <authorList>
            <consortium name="RefSeq"/>
        </authorList>
    </citation>
    <scope>IDENTIFICATION</scope>
</reference>
<dbReference type="OrthoDB" id="10252740at2759"/>
<name>A0A6P3XGC7_DINQU</name>
<dbReference type="Gene3D" id="3.40.50.2300">
    <property type="match status" value="1"/>
</dbReference>
<dbReference type="Gene3D" id="2.170.260.10">
    <property type="entry name" value="paz domain"/>
    <property type="match status" value="1"/>
</dbReference>
<protein>
    <submittedName>
        <fullName evidence="5">Protein argonaute-2-like isoform X1</fullName>
    </submittedName>
</protein>
<dbReference type="RefSeq" id="XP_014477470.1">
    <property type="nucleotide sequence ID" value="XM_014621984.1"/>
</dbReference>
<dbReference type="CDD" id="cd02846">
    <property type="entry name" value="PAZ_argonaute_like"/>
    <property type="match status" value="1"/>
</dbReference>
<feature type="region of interest" description="Disordered" evidence="1">
    <location>
        <begin position="1"/>
        <end position="327"/>
    </location>
</feature>
<dbReference type="InterPro" id="IPR045246">
    <property type="entry name" value="Piwi_ago-like"/>
</dbReference>
<dbReference type="InterPro" id="IPR036397">
    <property type="entry name" value="RNaseH_sf"/>
</dbReference>
<accession>A0A6P3XGC7</accession>
<dbReference type="InterPro" id="IPR032472">
    <property type="entry name" value="ArgoL2"/>
</dbReference>
<dbReference type="Gene3D" id="3.30.420.10">
    <property type="entry name" value="Ribonuclease H-like superfamily/Ribonuclease H"/>
    <property type="match status" value="1"/>
</dbReference>
<dbReference type="InterPro" id="IPR012337">
    <property type="entry name" value="RNaseH-like_sf"/>
</dbReference>
<dbReference type="SUPFAM" id="SSF101690">
    <property type="entry name" value="PAZ domain"/>
    <property type="match status" value="1"/>
</dbReference>
<dbReference type="Proteomes" id="UP000515204">
    <property type="component" value="Unplaced"/>
</dbReference>
<evidence type="ECO:0000256" key="1">
    <source>
        <dbReference type="SAM" id="MobiDB-lite"/>
    </source>
</evidence>
<dbReference type="SMART" id="SM00950">
    <property type="entry name" value="Piwi"/>
    <property type="match status" value="1"/>
</dbReference>
<proteinExistence type="predicted"/>
<dbReference type="KEGG" id="dqu:106745940"/>
<dbReference type="GO" id="GO:0003723">
    <property type="term" value="F:RNA binding"/>
    <property type="evidence" value="ECO:0007669"/>
    <property type="project" value="InterPro"/>
</dbReference>
<feature type="domain" description="PAZ" evidence="2">
    <location>
        <begin position="563"/>
        <end position="678"/>
    </location>
</feature>
<dbReference type="SUPFAM" id="SSF53098">
    <property type="entry name" value="Ribonuclease H-like"/>
    <property type="match status" value="1"/>
</dbReference>
<feature type="compositionally biased region" description="Low complexity" evidence="1">
    <location>
        <begin position="121"/>
        <end position="216"/>
    </location>
</feature>
<feature type="compositionally biased region" description="Low complexity" evidence="1">
    <location>
        <begin position="231"/>
        <end position="281"/>
    </location>
</feature>
<feature type="compositionally biased region" description="Basic residues" evidence="1">
    <location>
        <begin position="1"/>
        <end position="10"/>
    </location>
</feature>
<dbReference type="InterPro" id="IPR003100">
    <property type="entry name" value="PAZ_dom"/>
</dbReference>
<dbReference type="Pfam" id="PF02171">
    <property type="entry name" value="Piwi"/>
    <property type="match status" value="1"/>
</dbReference>
<dbReference type="CDD" id="cd04657">
    <property type="entry name" value="Piwi_ago-like"/>
    <property type="match status" value="1"/>
</dbReference>
<keyword evidence="4" id="KW-1185">Reference proteome</keyword>